<evidence type="ECO:0000313" key="7">
    <source>
        <dbReference type="EMBL" id="RJY09041.1"/>
    </source>
</evidence>
<feature type="domain" description="Glycoside hydrolase family 3 N-terminal" evidence="6">
    <location>
        <begin position="12"/>
        <end position="307"/>
    </location>
</feature>
<evidence type="ECO:0000259" key="6">
    <source>
        <dbReference type="Pfam" id="PF00933"/>
    </source>
</evidence>
<proteinExistence type="inferred from homology"/>
<dbReference type="GO" id="GO:0004563">
    <property type="term" value="F:beta-N-acetylhexosaminidase activity"/>
    <property type="evidence" value="ECO:0007669"/>
    <property type="project" value="UniProtKB-EC"/>
</dbReference>
<comment type="caution">
    <text evidence="7">The sequence shown here is derived from an EMBL/GenBank/DDBJ whole genome shotgun (WGS) entry which is preliminary data.</text>
</comment>
<gene>
    <name evidence="7" type="ORF">D6201_06395</name>
</gene>
<dbReference type="RefSeq" id="WP_120048052.1">
    <property type="nucleotide sequence ID" value="NZ_RAHX01000001.1"/>
</dbReference>
<accession>A0A419RTC0</accession>
<dbReference type="InterPro" id="IPR017853">
    <property type="entry name" value="GH"/>
</dbReference>
<dbReference type="PROSITE" id="PS00775">
    <property type="entry name" value="GLYCOSYL_HYDROL_F3"/>
    <property type="match status" value="1"/>
</dbReference>
<evidence type="ECO:0000256" key="3">
    <source>
        <dbReference type="ARBA" id="ARBA00012663"/>
    </source>
</evidence>
<organism evidence="7 8">
    <name type="scientific">Aurantiacibacter aquimixticola</name>
    <dbReference type="NCBI Taxonomy" id="1958945"/>
    <lineage>
        <taxon>Bacteria</taxon>
        <taxon>Pseudomonadati</taxon>
        <taxon>Pseudomonadota</taxon>
        <taxon>Alphaproteobacteria</taxon>
        <taxon>Sphingomonadales</taxon>
        <taxon>Erythrobacteraceae</taxon>
        <taxon>Aurantiacibacter</taxon>
    </lineage>
</organism>
<keyword evidence="5 7" id="KW-0326">Glycosidase</keyword>
<evidence type="ECO:0000256" key="1">
    <source>
        <dbReference type="ARBA" id="ARBA00001231"/>
    </source>
</evidence>
<dbReference type="GO" id="GO:0009254">
    <property type="term" value="P:peptidoglycan turnover"/>
    <property type="evidence" value="ECO:0007669"/>
    <property type="project" value="TreeGrafter"/>
</dbReference>
<dbReference type="PANTHER" id="PTHR30480:SF13">
    <property type="entry name" value="BETA-HEXOSAMINIDASE"/>
    <property type="match status" value="1"/>
</dbReference>
<reference evidence="7 8" key="1">
    <citation type="journal article" date="2017" name="Int. J. Syst. Evol. Microbiol.">
        <title>Erythrobacter aquimixticola sp. nov., isolated from the junction between the ocean and a freshwater spring.</title>
        <authorList>
            <person name="Park S."/>
            <person name="Jung Y.T."/>
            <person name="Choi S.J."/>
            <person name="Yoon J.H."/>
        </authorList>
    </citation>
    <scope>NUCLEOTIDE SEQUENCE [LARGE SCALE GENOMIC DNA]</scope>
    <source>
        <strain evidence="7 8">JSSK-14</strain>
    </source>
</reference>
<dbReference type="Pfam" id="PF00933">
    <property type="entry name" value="Glyco_hydro_3"/>
    <property type="match status" value="1"/>
</dbReference>
<comment type="similarity">
    <text evidence="2">Belongs to the glycosyl hydrolase 3 family.</text>
</comment>
<dbReference type="Proteomes" id="UP000285232">
    <property type="component" value="Unassembled WGS sequence"/>
</dbReference>
<evidence type="ECO:0000313" key="8">
    <source>
        <dbReference type="Proteomes" id="UP000285232"/>
    </source>
</evidence>
<protein>
    <recommendedName>
        <fullName evidence="3">beta-N-acetylhexosaminidase</fullName>
        <ecNumber evidence="3">3.2.1.52</ecNumber>
    </recommendedName>
</protein>
<keyword evidence="4 7" id="KW-0378">Hydrolase</keyword>
<evidence type="ECO:0000256" key="2">
    <source>
        <dbReference type="ARBA" id="ARBA00005336"/>
    </source>
</evidence>
<dbReference type="SUPFAM" id="SSF51445">
    <property type="entry name" value="(Trans)glycosidases"/>
    <property type="match status" value="1"/>
</dbReference>
<dbReference type="AlphaFoldDB" id="A0A419RTC0"/>
<dbReference type="InterPro" id="IPR036962">
    <property type="entry name" value="Glyco_hydro_3_N_sf"/>
</dbReference>
<evidence type="ECO:0000256" key="5">
    <source>
        <dbReference type="ARBA" id="ARBA00023295"/>
    </source>
</evidence>
<dbReference type="Gene3D" id="3.20.20.300">
    <property type="entry name" value="Glycoside hydrolase, family 3, N-terminal domain"/>
    <property type="match status" value="1"/>
</dbReference>
<dbReference type="NCBIfam" id="NF003740">
    <property type="entry name" value="PRK05337.1"/>
    <property type="match status" value="1"/>
</dbReference>
<dbReference type="OrthoDB" id="9786661at2"/>
<evidence type="ECO:0000256" key="4">
    <source>
        <dbReference type="ARBA" id="ARBA00022801"/>
    </source>
</evidence>
<dbReference type="GO" id="GO:0005975">
    <property type="term" value="P:carbohydrate metabolic process"/>
    <property type="evidence" value="ECO:0007669"/>
    <property type="project" value="InterPro"/>
</dbReference>
<dbReference type="InterPro" id="IPR001764">
    <property type="entry name" value="Glyco_hydro_3_N"/>
</dbReference>
<keyword evidence="8" id="KW-1185">Reference proteome</keyword>
<dbReference type="EMBL" id="RAHX01000001">
    <property type="protein sequence ID" value="RJY09041.1"/>
    <property type="molecule type" value="Genomic_DNA"/>
</dbReference>
<comment type="catalytic activity">
    <reaction evidence="1">
        <text>Hydrolysis of terminal non-reducing N-acetyl-D-hexosamine residues in N-acetyl-beta-D-hexosaminides.</text>
        <dbReference type="EC" id="3.2.1.52"/>
    </reaction>
</comment>
<dbReference type="InterPro" id="IPR019800">
    <property type="entry name" value="Glyco_hydro_3_AS"/>
</dbReference>
<name>A0A419RTC0_9SPHN</name>
<dbReference type="InterPro" id="IPR050226">
    <property type="entry name" value="NagZ_Beta-hexosaminidase"/>
</dbReference>
<dbReference type="EC" id="3.2.1.52" evidence="3"/>
<dbReference type="PANTHER" id="PTHR30480">
    <property type="entry name" value="BETA-HEXOSAMINIDASE-RELATED"/>
    <property type="match status" value="1"/>
</dbReference>
<sequence>MTPAIFSLSDLKLTKDESAFFKDCDPAGYILFGRNIESREQLRALTDDLRSIHGRDKLFISIDQEGGRVARMRPPEWDAYPPQGDFALLYDVAPASAIQAARHNAQMLALDLAEVGITVDYLPLLDMPVEGAHDVIGDRALGHEPMQVAALGRAVLDGLARGGVAGCIKHMPGHGRATVDSHKNLPTVTASADELEHDIAPFAKLAEHAPMGMSAHIRFTAWDADNPATLSEVVIEKIIRQRIGFDGLLLSDDIDMEALDGTIPERSKHAIAAGCDLVLNCWGKMDDMVASAEAMPSMSETSAKRLDRALEPVGPANEDMPREELRAARDALLALTKAEA</sequence>